<gene>
    <name evidence="1" type="ORF">E4T63_16215</name>
</gene>
<reference evidence="1 2" key="1">
    <citation type="submission" date="2019-03" db="EMBL/GenBank/DDBJ databases">
        <title>Complete genome sequence of the plant growth promoting strain Pseudomonas fluorescens LBUM677.</title>
        <authorList>
            <person name="Novinscak A."/>
            <person name="Joly D."/>
            <person name="Filion M."/>
        </authorList>
    </citation>
    <scope>NUCLEOTIDE SEQUENCE [LARGE SCALE GENOMIC DNA]</scope>
    <source>
        <strain evidence="1 2">LBUM677</strain>
    </source>
</reference>
<evidence type="ECO:0000313" key="2">
    <source>
        <dbReference type="Proteomes" id="UP000295797"/>
    </source>
</evidence>
<accession>A0AAP8Z1B8</accession>
<name>A0AAP8Z1B8_PSEFL</name>
<protein>
    <submittedName>
        <fullName evidence="1">Uncharacterized protein</fullName>
    </submittedName>
</protein>
<dbReference type="AlphaFoldDB" id="A0AAP8Z1B8"/>
<proteinExistence type="predicted"/>
<sequence>MATKIKIIRTFDISLPNEVFNLHEDKEYGELKLSAASLTVSEKSYEASVVVLDFICKSAVKNMTEYAFWLLLGNSAWQPNTRLVRYLGLWGGLKSRGIEMPQVTRSVERIVERDGKLRFFGAMCLSDFSDRKSIEVLLTERCSYIAILPKNFDIECVLDLGWCGGLSEDQTLCAYVGERKGLLIMRVGEFDDPDNGFVSVGEQGVLNDLLS</sequence>
<evidence type="ECO:0000313" key="1">
    <source>
        <dbReference type="EMBL" id="QBX42045.1"/>
    </source>
</evidence>
<dbReference type="EMBL" id="CP038438">
    <property type="protein sequence ID" value="QBX42045.1"/>
    <property type="molecule type" value="Genomic_DNA"/>
</dbReference>
<dbReference type="Proteomes" id="UP000295797">
    <property type="component" value="Chromosome"/>
</dbReference>
<organism evidence="1 2">
    <name type="scientific">Pseudomonas fluorescens</name>
    <dbReference type="NCBI Taxonomy" id="294"/>
    <lineage>
        <taxon>Bacteria</taxon>
        <taxon>Pseudomonadati</taxon>
        <taxon>Pseudomonadota</taxon>
        <taxon>Gammaproteobacteria</taxon>
        <taxon>Pseudomonadales</taxon>
        <taxon>Pseudomonadaceae</taxon>
        <taxon>Pseudomonas</taxon>
    </lineage>
</organism>
<dbReference type="RefSeq" id="WP_135296004.1">
    <property type="nucleotide sequence ID" value="NZ_CP038438.1"/>
</dbReference>